<accession>A0A417XTR7</accession>
<dbReference type="EMBL" id="QXGH01000042">
    <property type="protein sequence ID" value="RHW23651.1"/>
    <property type="molecule type" value="Genomic_DNA"/>
</dbReference>
<gene>
    <name evidence="1" type="ORF">D0Z08_28445</name>
</gene>
<reference evidence="1 2" key="1">
    <citation type="submission" date="2018-09" db="EMBL/GenBank/DDBJ databases">
        <title>Genome sequencing of Nocardioides immobilis CCTCC AB 2017083 for comparison to Nocardioides silvaticus.</title>
        <authorList>
            <person name="Li C."/>
            <person name="Wang G."/>
        </authorList>
    </citation>
    <scope>NUCLEOTIDE SEQUENCE [LARGE SCALE GENOMIC DNA]</scope>
    <source>
        <strain evidence="1 2">CCTCC AB 2017083</strain>
    </source>
</reference>
<keyword evidence="2" id="KW-1185">Reference proteome</keyword>
<proteinExistence type="predicted"/>
<sequence length="92" mass="9882">MVANSPTPVLRPGVIYRARDLFVCSDFRCAGPTVAQTGRTIGGVPFQPVRGRDVIEFASVSPGRGLTCECGALAATFSWIRGLRVETVYAHQ</sequence>
<dbReference type="AlphaFoldDB" id="A0A417XTR7"/>
<dbReference type="Proteomes" id="UP000283644">
    <property type="component" value="Unassembled WGS sequence"/>
</dbReference>
<evidence type="ECO:0000313" key="2">
    <source>
        <dbReference type="Proteomes" id="UP000283644"/>
    </source>
</evidence>
<organism evidence="1 2">
    <name type="scientific">Nocardioides immobilis</name>
    <dbReference type="NCBI Taxonomy" id="2049295"/>
    <lineage>
        <taxon>Bacteria</taxon>
        <taxon>Bacillati</taxon>
        <taxon>Actinomycetota</taxon>
        <taxon>Actinomycetes</taxon>
        <taxon>Propionibacteriales</taxon>
        <taxon>Nocardioidaceae</taxon>
        <taxon>Nocardioides</taxon>
    </lineage>
</organism>
<evidence type="ECO:0000313" key="1">
    <source>
        <dbReference type="EMBL" id="RHW23651.1"/>
    </source>
</evidence>
<comment type="caution">
    <text evidence="1">The sequence shown here is derived from an EMBL/GenBank/DDBJ whole genome shotgun (WGS) entry which is preliminary data.</text>
</comment>
<protein>
    <submittedName>
        <fullName evidence="1">Uncharacterized protein</fullName>
    </submittedName>
</protein>
<name>A0A417XTR7_9ACTN</name>